<dbReference type="Gramene" id="TuG1812G0100004575.01.T01">
    <property type="protein sequence ID" value="TuG1812G0100004575.01.T01.cds461156"/>
    <property type="gene ID" value="TuG1812G0100004575.01"/>
</dbReference>
<reference evidence="2" key="3">
    <citation type="submission" date="2022-06" db="UniProtKB">
        <authorList>
            <consortium name="EnsemblPlants"/>
        </authorList>
    </citation>
    <scope>IDENTIFICATION</scope>
</reference>
<evidence type="ECO:0000313" key="3">
    <source>
        <dbReference type="Proteomes" id="UP000015106"/>
    </source>
</evidence>
<name>A0A8R7P477_TRIUA</name>
<feature type="region of interest" description="Disordered" evidence="1">
    <location>
        <begin position="43"/>
        <end position="108"/>
    </location>
</feature>
<dbReference type="AlphaFoldDB" id="A0A8R7P477"/>
<sequence>PVNPPKQQEPKPKPSPNPAACGTKKKGSEIGTVATAHRMAYGAKAGAGSLPPRRGAPSCRTARSWWGSSPTSTASAGATRTPTDQRPTTTPAGRLRVRRRDYYKSAIE</sequence>
<organism evidence="2 3">
    <name type="scientific">Triticum urartu</name>
    <name type="common">Red wild einkorn</name>
    <name type="synonym">Crithodium urartu</name>
    <dbReference type="NCBI Taxonomy" id="4572"/>
    <lineage>
        <taxon>Eukaryota</taxon>
        <taxon>Viridiplantae</taxon>
        <taxon>Streptophyta</taxon>
        <taxon>Embryophyta</taxon>
        <taxon>Tracheophyta</taxon>
        <taxon>Spermatophyta</taxon>
        <taxon>Magnoliopsida</taxon>
        <taxon>Liliopsida</taxon>
        <taxon>Poales</taxon>
        <taxon>Poaceae</taxon>
        <taxon>BOP clade</taxon>
        <taxon>Pooideae</taxon>
        <taxon>Triticodae</taxon>
        <taxon>Triticeae</taxon>
        <taxon>Triticinae</taxon>
        <taxon>Triticum</taxon>
    </lineage>
</organism>
<reference evidence="2" key="2">
    <citation type="submission" date="2018-03" db="EMBL/GenBank/DDBJ databases">
        <title>The Triticum urartu genome reveals the dynamic nature of wheat genome evolution.</title>
        <authorList>
            <person name="Ling H."/>
            <person name="Ma B."/>
            <person name="Shi X."/>
            <person name="Liu H."/>
            <person name="Dong L."/>
            <person name="Sun H."/>
            <person name="Cao Y."/>
            <person name="Gao Q."/>
            <person name="Zheng S."/>
            <person name="Li Y."/>
            <person name="Yu Y."/>
            <person name="Du H."/>
            <person name="Qi M."/>
            <person name="Li Y."/>
            <person name="Yu H."/>
            <person name="Cui Y."/>
            <person name="Wang N."/>
            <person name="Chen C."/>
            <person name="Wu H."/>
            <person name="Zhao Y."/>
            <person name="Zhang J."/>
            <person name="Li Y."/>
            <person name="Zhou W."/>
            <person name="Zhang B."/>
            <person name="Hu W."/>
            <person name="Eijk M."/>
            <person name="Tang J."/>
            <person name="Witsenboer H."/>
            <person name="Zhao S."/>
            <person name="Li Z."/>
            <person name="Zhang A."/>
            <person name="Wang D."/>
            <person name="Liang C."/>
        </authorList>
    </citation>
    <scope>NUCLEOTIDE SEQUENCE [LARGE SCALE GENOMIC DNA]</scope>
    <source>
        <strain evidence="2">cv. G1812</strain>
    </source>
</reference>
<feature type="compositionally biased region" description="Low complexity" evidence="1">
    <location>
        <begin position="64"/>
        <end position="91"/>
    </location>
</feature>
<proteinExistence type="predicted"/>
<evidence type="ECO:0000313" key="2">
    <source>
        <dbReference type="EnsemblPlants" id="TuG1812G0100004575.01.T01.cds461156"/>
    </source>
</evidence>
<keyword evidence="3" id="KW-1185">Reference proteome</keyword>
<dbReference type="EnsemblPlants" id="TuG1812G0100004575.01.T01">
    <property type="protein sequence ID" value="TuG1812G0100004575.01.T01.cds461156"/>
    <property type="gene ID" value="TuG1812G0100004575.01"/>
</dbReference>
<feature type="region of interest" description="Disordered" evidence="1">
    <location>
        <begin position="1"/>
        <end position="27"/>
    </location>
</feature>
<protein>
    <submittedName>
        <fullName evidence="2">Uncharacterized protein</fullName>
    </submittedName>
</protein>
<accession>A0A8R7P477</accession>
<dbReference type="Proteomes" id="UP000015106">
    <property type="component" value="Chromosome 1"/>
</dbReference>
<evidence type="ECO:0000256" key="1">
    <source>
        <dbReference type="SAM" id="MobiDB-lite"/>
    </source>
</evidence>
<reference evidence="3" key="1">
    <citation type="journal article" date="2013" name="Nature">
        <title>Draft genome of the wheat A-genome progenitor Triticum urartu.</title>
        <authorList>
            <person name="Ling H.Q."/>
            <person name="Zhao S."/>
            <person name="Liu D."/>
            <person name="Wang J."/>
            <person name="Sun H."/>
            <person name="Zhang C."/>
            <person name="Fan H."/>
            <person name="Li D."/>
            <person name="Dong L."/>
            <person name="Tao Y."/>
            <person name="Gao C."/>
            <person name="Wu H."/>
            <person name="Li Y."/>
            <person name="Cui Y."/>
            <person name="Guo X."/>
            <person name="Zheng S."/>
            <person name="Wang B."/>
            <person name="Yu K."/>
            <person name="Liang Q."/>
            <person name="Yang W."/>
            <person name="Lou X."/>
            <person name="Chen J."/>
            <person name="Feng M."/>
            <person name="Jian J."/>
            <person name="Zhang X."/>
            <person name="Luo G."/>
            <person name="Jiang Y."/>
            <person name="Liu J."/>
            <person name="Wang Z."/>
            <person name="Sha Y."/>
            <person name="Zhang B."/>
            <person name="Wu H."/>
            <person name="Tang D."/>
            <person name="Shen Q."/>
            <person name="Xue P."/>
            <person name="Zou S."/>
            <person name="Wang X."/>
            <person name="Liu X."/>
            <person name="Wang F."/>
            <person name="Yang Y."/>
            <person name="An X."/>
            <person name="Dong Z."/>
            <person name="Zhang K."/>
            <person name="Zhang X."/>
            <person name="Luo M.C."/>
            <person name="Dvorak J."/>
            <person name="Tong Y."/>
            <person name="Wang J."/>
            <person name="Yang H."/>
            <person name="Li Z."/>
            <person name="Wang D."/>
            <person name="Zhang A."/>
            <person name="Wang J."/>
        </authorList>
    </citation>
    <scope>NUCLEOTIDE SEQUENCE</scope>
    <source>
        <strain evidence="3">cv. G1812</strain>
    </source>
</reference>